<gene>
    <name evidence="2" type="ORF">PoB_001839600</name>
</gene>
<evidence type="ECO:0000313" key="3">
    <source>
        <dbReference type="Proteomes" id="UP000735302"/>
    </source>
</evidence>
<sequence length="177" mass="20211">MIIDNCPAHPQLVDLKAIKLIFLPPNTTSHLQPCDQGITNSFKHHYHTRVVRKYLDHIEDEMLTATTSTSTFADNFNISIIDALYDMRFAWEKVIKKMIKNCFRHAGFHKPSAKVKGADFETAGEEYPAIDYEVQTTAEMSIAEIVNAYYHKIPAGVRFWRRAGGGKYAKSDNKRSM</sequence>
<reference evidence="2 3" key="1">
    <citation type="journal article" date="2021" name="Elife">
        <title>Chloroplast acquisition without the gene transfer in kleptoplastic sea slugs, Plakobranchus ocellatus.</title>
        <authorList>
            <person name="Maeda T."/>
            <person name="Takahashi S."/>
            <person name="Yoshida T."/>
            <person name="Shimamura S."/>
            <person name="Takaki Y."/>
            <person name="Nagai Y."/>
            <person name="Toyoda A."/>
            <person name="Suzuki Y."/>
            <person name="Arimoto A."/>
            <person name="Ishii H."/>
            <person name="Satoh N."/>
            <person name="Nishiyama T."/>
            <person name="Hasebe M."/>
            <person name="Maruyama T."/>
            <person name="Minagawa J."/>
            <person name="Obokata J."/>
            <person name="Shigenobu S."/>
        </authorList>
    </citation>
    <scope>NUCLEOTIDE SEQUENCE [LARGE SCALE GENOMIC DNA]</scope>
</reference>
<dbReference type="GO" id="GO:0003676">
    <property type="term" value="F:nucleic acid binding"/>
    <property type="evidence" value="ECO:0007669"/>
    <property type="project" value="InterPro"/>
</dbReference>
<protein>
    <submittedName>
        <fullName evidence="2">Tigger transposable element-derived protein</fullName>
    </submittedName>
</protein>
<evidence type="ECO:0000313" key="2">
    <source>
        <dbReference type="EMBL" id="GFN91890.1"/>
    </source>
</evidence>
<keyword evidence="3" id="KW-1185">Reference proteome</keyword>
<comment type="caution">
    <text evidence="2">The sequence shown here is derived from an EMBL/GenBank/DDBJ whole genome shotgun (WGS) entry which is preliminary data.</text>
</comment>
<dbReference type="InterPro" id="IPR004875">
    <property type="entry name" value="DDE_SF_endonuclease_dom"/>
</dbReference>
<dbReference type="Proteomes" id="UP000735302">
    <property type="component" value="Unassembled WGS sequence"/>
</dbReference>
<name>A0AAV3Z7N7_9GAST</name>
<accession>A0AAV3Z7N7</accession>
<dbReference type="AlphaFoldDB" id="A0AAV3Z7N7"/>
<evidence type="ECO:0000259" key="1">
    <source>
        <dbReference type="Pfam" id="PF03184"/>
    </source>
</evidence>
<dbReference type="EMBL" id="BLXT01002187">
    <property type="protein sequence ID" value="GFN91890.1"/>
    <property type="molecule type" value="Genomic_DNA"/>
</dbReference>
<dbReference type="Pfam" id="PF03184">
    <property type="entry name" value="DDE_1"/>
    <property type="match status" value="1"/>
</dbReference>
<organism evidence="2 3">
    <name type="scientific">Plakobranchus ocellatus</name>
    <dbReference type="NCBI Taxonomy" id="259542"/>
    <lineage>
        <taxon>Eukaryota</taxon>
        <taxon>Metazoa</taxon>
        <taxon>Spiralia</taxon>
        <taxon>Lophotrochozoa</taxon>
        <taxon>Mollusca</taxon>
        <taxon>Gastropoda</taxon>
        <taxon>Heterobranchia</taxon>
        <taxon>Euthyneura</taxon>
        <taxon>Panpulmonata</taxon>
        <taxon>Sacoglossa</taxon>
        <taxon>Placobranchoidea</taxon>
        <taxon>Plakobranchidae</taxon>
        <taxon>Plakobranchus</taxon>
    </lineage>
</organism>
<feature type="domain" description="DDE-1" evidence="1">
    <location>
        <begin position="1"/>
        <end position="103"/>
    </location>
</feature>
<proteinExistence type="predicted"/>